<dbReference type="InterPro" id="IPR050090">
    <property type="entry name" value="Tyrosine_recombinase_XerCD"/>
</dbReference>
<organism evidence="3 4">
    <name type="scientific">Ureibacillus aquaedulcis</name>
    <dbReference type="NCBI Taxonomy" id="3058421"/>
    <lineage>
        <taxon>Bacteria</taxon>
        <taxon>Bacillati</taxon>
        <taxon>Bacillota</taxon>
        <taxon>Bacilli</taxon>
        <taxon>Bacillales</taxon>
        <taxon>Caryophanaceae</taxon>
        <taxon>Ureibacillus</taxon>
    </lineage>
</organism>
<dbReference type="PANTHER" id="PTHR30349:SF64">
    <property type="entry name" value="PROPHAGE INTEGRASE INTD-RELATED"/>
    <property type="match status" value="1"/>
</dbReference>
<gene>
    <name evidence="3" type="ORF">QYB95_05965</name>
</gene>
<dbReference type="RefSeq" id="WP_301137368.1">
    <property type="nucleotide sequence ID" value="NZ_JAUHTQ010000003.1"/>
</dbReference>
<dbReference type="PROSITE" id="PS51898">
    <property type="entry name" value="TYR_RECOMBINASE"/>
    <property type="match status" value="1"/>
</dbReference>
<dbReference type="PANTHER" id="PTHR30349">
    <property type="entry name" value="PHAGE INTEGRASE-RELATED"/>
    <property type="match status" value="1"/>
</dbReference>
<dbReference type="SUPFAM" id="SSF56349">
    <property type="entry name" value="DNA breaking-rejoining enzymes"/>
    <property type="match status" value="1"/>
</dbReference>
<comment type="caution">
    <text evidence="3">The sequence shown here is derived from an EMBL/GenBank/DDBJ whole genome shotgun (WGS) entry which is preliminary data.</text>
</comment>
<name>A0ABT8GNT6_9BACL</name>
<evidence type="ECO:0000259" key="2">
    <source>
        <dbReference type="PROSITE" id="PS51898"/>
    </source>
</evidence>
<sequence length="179" mass="21191">MRKGEALALTWSDINFEDNEIRINKHFHVKKDSKLFVNIAKNRKSRIIKMDSSTMEILRDWRIRQTHENTFLGYSTSSPKQLVFNNEYNTFNQPTKTRKWIVQIQKKNNLDKITTHGLRHTYCSLLFEAGATIPEVQERLGHDDVQTTMNIYTHITKKAKENTIQKFTDYLDKLEDDIE</sequence>
<dbReference type="Pfam" id="PF00589">
    <property type="entry name" value="Phage_integrase"/>
    <property type="match status" value="1"/>
</dbReference>
<dbReference type="CDD" id="cd01189">
    <property type="entry name" value="INT_ICEBs1_C_like"/>
    <property type="match status" value="1"/>
</dbReference>
<dbReference type="Proteomes" id="UP001172743">
    <property type="component" value="Unassembled WGS sequence"/>
</dbReference>
<dbReference type="InterPro" id="IPR013762">
    <property type="entry name" value="Integrase-like_cat_sf"/>
</dbReference>
<keyword evidence="1" id="KW-0233">DNA recombination</keyword>
<dbReference type="InterPro" id="IPR002104">
    <property type="entry name" value="Integrase_catalytic"/>
</dbReference>
<evidence type="ECO:0000256" key="1">
    <source>
        <dbReference type="ARBA" id="ARBA00023172"/>
    </source>
</evidence>
<protein>
    <submittedName>
        <fullName evidence="3">Site-specific integrase</fullName>
    </submittedName>
</protein>
<dbReference type="EMBL" id="JAUHTQ010000003">
    <property type="protein sequence ID" value="MDN4493082.1"/>
    <property type="molecule type" value="Genomic_DNA"/>
</dbReference>
<evidence type="ECO:0000313" key="4">
    <source>
        <dbReference type="Proteomes" id="UP001172743"/>
    </source>
</evidence>
<proteinExistence type="predicted"/>
<dbReference type="Gene3D" id="1.10.443.10">
    <property type="entry name" value="Intergrase catalytic core"/>
    <property type="match status" value="1"/>
</dbReference>
<keyword evidence="4" id="KW-1185">Reference proteome</keyword>
<reference evidence="3" key="1">
    <citation type="submission" date="2023-07" db="EMBL/GenBank/DDBJ databases">
        <title>Ureibacillus sp. isolated from freshwater well.</title>
        <authorList>
            <person name="Kirdat K."/>
            <person name="Bhatt A."/>
            <person name="Teware R."/>
            <person name="Bhavsar Y."/>
            <person name="Yadav A."/>
        </authorList>
    </citation>
    <scope>NUCLEOTIDE SEQUENCE</scope>
    <source>
        <strain evidence="3">BA0131</strain>
    </source>
</reference>
<evidence type="ECO:0000313" key="3">
    <source>
        <dbReference type="EMBL" id="MDN4493082.1"/>
    </source>
</evidence>
<dbReference type="InterPro" id="IPR011010">
    <property type="entry name" value="DNA_brk_join_enz"/>
</dbReference>
<feature type="domain" description="Tyr recombinase" evidence="2">
    <location>
        <begin position="1"/>
        <end position="165"/>
    </location>
</feature>
<accession>A0ABT8GNT6</accession>